<proteinExistence type="predicted"/>
<keyword evidence="2" id="KW-1185">Reference proteome</keyword>
<organism evidence="1 2">
    <name type="scientific">Penicillium ucsense</name>
    <dbReference type="NCBI Taxonomy" id="2839758"/>
    <lineage>
        <taxon>Eukaryota</taxon>
        <taxon>Fungi</taxon>
        <taxon>Dikarya</taxon>
        <taxon>Ascomycota</taxon>
        <taxon>Pezizomycotina</taxon>
        <taxon>Eurotiomycetes</taxon>
        <taxon>Eurotiomycetidae</taxon>
        <taxon>Eurotiales</taxon>
        <taxon>Aspergillaceae</taxon>
        <taxon>Penicillium</taxon>
    </lineage>
</organism>
<protein>
    <recommendedName>
        <fullName evidence="3">NB-ARC domain-containing protein</fullName>
    </recommendedName>
</protein>
<dbReference type="Gene3D" id="3.40.50.300">
    <property type="entry name" value="P-loop containing nucleotide triphosphate hydrolases"/>
    <property type="match status" value="1"/>
</dbReference>
<evidence type="ECO:0008006" key="3">
    <source>
        <dbReference type="Google" id="ProtNLM"/>
    </source>
</evidence>
<evidence type="ECO:0000313" key="1">
    <source>
        <dbReference type="EMBL" id="KAF7718607.1"/>
    </source>
</evidence>
<dbReference type="PANTHER" id="PTHR46082">
    <property type="entry name" value="ATP/GTP-BINDING PROTEIN-RELATED"/>
    <property type="match status" value="1"/>
</dbReference>
<dbReference type="Gene3D" id="1.25.40.10">
    <property type="entry name" value="Tetratricopeptide repeat domain"/>
    <property type="match status" value="1"/>
</dbReference>
<dbReference type="SUPFAM" id="SSF52540">
    <property type="entry name" value="P-loop containing nucleoside triphosphate hydrolases"/>
    <property type="match status" value="1"/>
</dbReference>
<name>A0A8J8W8A6_9EURO</name>
<reference evidence="1" key="1">
    <citation type="journal article" date="2020" name="Front. Microbiol.">
        <title>Gene regulatory networks of Penicillium echinulatum 2HH and Penicillium oxalicum 114-2 inferred by a computational biology approach.</title>
        <authorList>
            <person name="Lenz A.R."/>
            <person name="Galan-Vasquez E."/>
            <person name="Balbinot E."/>
            <person name="De Abreu F.P."/>
            <person name="De Oliveira N.S."/>
            <person name="Da Rosa L.O."/>
            <person name="De Avila E Silva S."/>
            <person name="Camassola M."/>
            <person name="Dillon A.J.P."/>
            <person name="Perez-Rueda E."/>
        </authorList>
    </citation>
    <scope>NUCLEOTIDE SEQUENCE</scope>
    <source>
        <strain evidence="1">S1M29</strain>
    </source>
</reference>
<dbReference type="Pfam" id="PF13424">
    <property type="entry name" value="TPR_12"/>
    <property type="match status" value="1"/>
</dbReference>
<gene>
    <name evidence="1" type="ORF">PECM_001468</name>
</gene>
<dbReference type="SUPFAM" id="SSF48452">
    <property type="entry name" value="TPR-like"/>
    <property type="match status" value="1"/>
</dbReference>
<dbReference type="Proteomes" id="UP000631181">
    <property type="component" value="Unassembled WGS sequence"/>
</dbReference>
<comment type="caution">
    <text evidence="1">The sequence shown here is derived from an EMBL/GenBank/DDBJ whole genome shotgun (WGS) entry which is preliminary data.</text>
</comment>
<dbReference type="InterPro" id="IPR053137">
    <property type="entry name" value="NLR-like"/>
</dbReference>
<accession>A0A8J8W8A6</accession>
<dbReference type="AlphaFoldDB" id="A0A8J8W8A6"/>
<dbReference type="InterPro" id="IPR027417">
    <property type="entry name" value="P-loop_NTPase"/>
</dbReference>
<dbReference type="OrthoDB" id="5986190at2759"/>
<dbReference type="PANTHER" id="PTHR46082:SF11">
    <property type="entry name" value="AAA+ ATPASE DOMAIN-CONTAINING PROTEIN-RELATED"/>
    <property type="match status" value="1"/>
</dbReference>
<dbReference type="InterPro" id="IPR011990">
    <property type="entry name" value="TPR-like_helical_dom_sf"/>
</dbReference>
<evidence type="ECO:0000313" key="2">
    <source>
        <dbReference type="Proteomes" id="UP000631181"/>
    </source>
</evidence>
<dbReference type="EMBL" id="WIWV01000013">
    <property type="protein sequence ID" value="KAF7718607.1"/>
    <property type="molecule type" value="Genomic_DNA"/>
</dbReference>
<sequence>MTSLSIEGNHNSGLLVGANSGTIYFTHSAKRPETPPNPLTTVPFERDPDFVYRSTLLQSIHEKISTPGSRIALVGLGGVGKSQLAIEYSYQIRSESPEIWVIWVYASNEARFEESFRDIAERLKIPSRQDPDSNIFQLVENWLLDEKKGTWICILDNADDDKFLCSPLAAGKGSLTKQPLNASTKPLLEYIPRCRNGSLIITSRSRKAALRMVKEKDVIDVNPMAKSEALELLQKTLDQPEESQESQQNQGRWEEAEQLNVQVMETFNTKLGVDHPDTLTSMGNLALTYMDQGRWEEAEQLEVQVIETLKTKLGVDYLHTLTSIGFLASTYRN</sequence>